<dbReference type="KEGG" id="vco:VC0395_A1523"/>
<dbReference type="Gene3D" id="3.30.70.270">
    <property type="match status" value="1"/>
</dbReference>
<keyword evidence="1" id="KW-0812">Transmembrane</keyword>
<dbReference type="SMART" id="SM00052">
    <property type="entry name" value="EAL"/>
    <property type="match status" value="1"/>
</dbReference>
<dbReference type="OrthoDB" id="9816034at2"/>
<dbReference type="InterPro" id="IPR035919">
    <property type="entry name" value="EAL_sf"/>
</dbReference>
<dbReference type="eggNOG" id="COG2199">
    <property type="taxonomic scope" value="Bacteria"/>
</dbReference>
<sequence>MADQQYRNHHSLTTMKKSLLAFFTLVFVMVLLSIWAMVRFTNTYNMLTKYTQLAAWSLAQLEVETLNFTHRLETYLLNGSRENHQAMSLNYDILWNRFDLFLTSKETQELRQQHDAQAIIQEVFTQLKRYELAVSRGDQPVLQELLQLLEPYNAQIRNLAIVNFTGESANSNIRMINENKQQLLYFFAAILLMLILLSYMTYRSADYQQFLAWHDPLTRLKNRNFIVKKLKKRRRNQQEPIALILFDLNRFKELNDTMGYAFGDQLLINIAELLTQRCRSFAYQCARIGADEFAVLLHPCTGNADFFIRNLWNDLTKLVQENDPTKRLSVAMGVVTCQTQDFTESSSKLRASSLLNNADLALNIAKKAPEGQVVYYTRDIESAYNKKRILAEQLQQLLLDPNQSSLYLSYQPILSRDPDRLGCEALIRWQHSEFGYINPQYLIEIAEEYGLGKKLGAWIMQQVYLALQNDWKPHNRRLDVSINLSNSLFDETLPTLVTTIFGHHENFLNAIILELTETMTIDDFPQSLAIIESLEKMKVRFALDDFGTGWSSLYQLNHLKFSKLKIDKSFVDNMNQNQQQAIFIASIVNLSHQLGMQVVAEGIEQLAQLEQLKQLGVDEFQGYYFSRPITKTEFATFCDHYFSSENTSLSTQINE</sequence>
<reference evidence="4 5" key="1">
    <citation type="submission" date="2007-03" db="EMBL/GenBank/DDBJ databases">
        <authorList>
            <person name="Heidelberg J."/>
        </authorList>
    </citation>
    <scope>NUCLEOTIDE SEQUENCE [LARGE SCALE GENOMIC DNA]</scope>
    <source>
        <strain evidence="5">ATCC 39541 / Classical Ogawa 395 / O395</strain>
    </source>
</reference>
<dbReference type="PROSITE" id="PS50883">
    <property type="entry name" value="EAL"/>
    <property type="match status" value="1"/>
</dbReference>
<name>A0A0H3AI36_VIBC3</name>
<feature type="domain" description="EAL" evidence="2">
    <location>
        <begin position="387"/>
        <end position="642"/>
    </location>
</feature>
<dbReference type="SMART" id="SM00267">
    <property type="entry name" value="GGDEF"/>
    <property type="match status" value="1"/>
</dbReference>
<dbReference type="Pfam" id="PF00563">
    <property type="entry name" value="EAL"/>
    <property type="match status" value="1"/>
</dbReference>
<keyword evidence="1" id="KW-0472">Membrane</keyword>
<keyword evidence="1" id="KW-1133">Transmembrane helix</keyword>
<dbReference type="CDD" id="cd01948">
    <property type="entry name" value="EAL"/>
    <property type="match status" value="1"/>
</dbReference>
<organism evidence="4 5">
    <name type="scientific">Vibrio cholerae serotype O1 (strain ATCC 39541 / Classical Ogawa 395 / O395)</name>
    <dbReference type="NCBI Taxonomy" id="345073"/>
    <lineage>
        <taxon>Bacteria</taxon>
        <taxon>Pseudomonadati</taxon>
        <taxon>Pseudomonadota</taxon>
        <taxon>Gammaproteobacteria</taxon>
        <taxon>Vibrionales</taxon>
        <taxon>Vibrionaceae</taxon>
        <taxon>Vibrio</taxon>
    </lineage>
</organism>
<evidence type="ECO:0000259" key="2">
    <source>
        <dbReference type="PROSITE" id="PS50883"/>
    </source>
</evidence>
<feature type="domain" description="GGDEF" evidence="3">
    <location>
        <begin position="239"/>
        <end position="378"/>
    </location>
</feature>
<dbReference type="AlphaFoldDB" id="A0A0H3AI36"/>
<dbReference type="eggNOG" id="COG2200">
    <property type="taxonomic scope" value="Bacteria"/>
</dbReference>
<dbReference type="GO" id="GO:0071111">
    <property type="term" value="F:cyclic-guanylate-specific phosphodiesterase activity"/>
    <property type="evidence" value="ECO:0007669"/>
    <property type="project" value="InterPro"/>
</dbReference>
<accession>A0A0H3AI36</accession>
<dbReference type="InterPro" id="IPR001633">
    <property type="entry name" value="EAL_dom"/>
</dbReference>
<dbReference type="PANTHER" id="PTHR33121:SF79">
    <property type="entry name" value="CYCLIC DI-GMP PHOSPHODIESTERASE PDED-RELATED"/>
    <property type="match status" value="1"/>
</dbReference>
<dbReference type="Pfam" id="PF00990">
    <property type="entry name" value="GGDEF"/>
    <property type="match status" value="1"/>
</dbReference>
<evidence type="ECO:0000313" key="5">
    <source>
        <dbReference type="Proteomes" id="UP000000249"/>
    </source>
</evidence>
<dbReference type="SUPFAM" id="SSF141868">
    <property type="entry name" value="EAL domain-like"/>
    <property type="match status" value="1"/>
</dbReference>
<dbReference type="SUPFAM" id="SSF55073">
    <property type="entry name" value="Nucleotide cyclase"/>
    <property type="match status" value="1"/>
</dbReference>
<dbReference type="InterPro" id="IPR029787">
    <property type="entry name" value="Nucleotide_cyclase"/>
</dbReference>
<dbReference type="PATRIC" id="fig|345073.21.peg.1982"/>
<dbReference type="Gene3D" id="3.20.20.450">
    <property type="entry name" value="EAL domain"/>
    <property type="match status" value="1"/>
</dbReference>
<evidence type="ECO:0000256" key="1">
    <source>
        <dbReference type="SAM" id="Phobius"/>
    </source>
</evidence>
<feature type="transmembrane region" description="Helical" evidence="1">
    <location>
        <begin position="183"/>
        <end position="202"/>
    </location>
</feature>
<protein>
    <submittedName>
        <fullName evidence="4">GGDEF family protein</fullName>
    </submittedName>
</protein>
<dbReference type="InterPro" id="IPR000160">
    <property type="entry name" value="GGDEF_dom"/>
</dbReference>
<dbReference type="InterPro" id="IPR043128">
    <property type="entry name" value="Rev_trsase/Diguanyl_cyclase"/>
</dbReference>
<dbReference type="NCBIfam" id="TIGR00254">
    <property type="entry name" value="GGDEF"/>
    <property type="match status" value="1"/>
</dbReference>
<dbReference type="InterPro" id="IPR050706">
    <property type="entry name" value="Cyclic-di-GMP_PDE-like"/>
</dbReference>
<evidence type="ECO:0000313" key="4">
    <source>
        <dbReference type="EMBL" id="ABQ19997.1"/>
    </source>
</evidence>
<dbReference type="CDD" id="cd01949">
    <property type="entry name" value="GGDEF"/>
    <property type="match status" value="1"/>
</dbReference>
<feature type="transmembrane region" description="Helical" evidence="1">
    <location>
        <begin position="20"/>
        <end position="38"/>
    </location>
</feature>
<dbReference type="KEGG" id="vcr:VC395_2049"/>
<dbReference type="EMBL" id="CP000627">
    <property type="protein sequence ID" value="ABQ19997.1"/>
    <property type="molecule type" value="Genomic_DNA"/>
</dbReference>
<evidence type="ECO:0000259" key="3">
    <source>
        <dbReference type="PROSITE" id="PS50887"/>
    </source>
</evidence>
<proteinExistence type="predicted"/>
<gene>
    <name evidence="4" type="ordered locus">VC0395_A1523</name>
</gene>
<dbReference type="PANTHER" id="PTHR33121">
    <property type="entry name" value="CYCLIC DI-GMP PHOSPHODIESTERASE PDEF"/>
    <property type="match status" value="1"/>
</dbReference>
<dbReference type="PROSITE" id="PS50887">
    <property type="entry name" value="GGDEF"/>
    <property type="match status" value="1"/>
</dbReference>
<dbReference type="Proteomes" id="UP000000249">
    <property type="component" value="Chromosome 1"/>
</dbReference>